<dbReference type="RefSeq" id="WP_010768976.1">
    <property type="nucleotide sequence ID" value="NZ_ASWE01000001.1"/>
</dbReference>
<feature type="domain" description="N-acetylmuramoyl-L-alanine amidase" evidence="2">
    <location>
        <begin position="11"/>
        <end position="149"/>
    </location>
</feature>
<dbReference type="SMART" id="SM00644">
    <property type="entry name" value="Ami_2"/>
    <property type="match status" value="1"/>
</dbReference>
<dbReference type="CDD" id="cd06583">
    <property type="entry name" value="PGRP"/>
    <property type="match status" value="1"/>
</dbReference>
<dbReference type="OrthoDB" id="9816557at2"/>
<evidence type="ECO:0000313" key="4">
    <source>
        <dbReference type="Proteomes" id="UP000013785"/>
    </source>
</evidence>
<dbReference type="GO" id="GO:0008745">
    <property type="term" value="F:N-acetylmuramoyl-L-alanine amidase activity"/>
    <property type="evidence" value="ECO:0007669"/>
    <property type="project" value="InterPro"/>
</dbReference>
<proteinExistence type="predicted"/>
<dbReference type="GO" id="GO:0009253">
    <property type="term" value="P:peptidoglycan catabolic process"/>
    <property type="evidence" value="ECO:0007669"/>
    <property type="project" value="InterPro"/>
</dbReference>
<accession>R3TKQ7</accession>
<dbReference type="Gene3D" id="3.40.80.10">
    <property type="entry name" value="Peptidoglycan recognition protein-like"/>
    <property type="match status" value="1"/>
</dbReference>
<name>R3TKQ7_9ENTE</name>
<dbReference type="SUPFAM" id="SSF55846">
    <property type="entry name" value="N-acetylmuramoyl-L-alanine amidase-like"/>
    <property type="match status" value="1"/>
</dbReference>
<reference evidence="3 4" key="1">
    <citation type="submission" date="2013-02" db="EMBL/GenBank/DDBJ databases">
        <title>The Genome Sequence of Enterococcus phoeniculicola BAA-412.</title>
        <authorList>
            <consortium name="The Broad Institute Genome Sequencing Platform"/>
            <consortium name="The Broad Institute Genome Sequencing Center for Infectious Disease"/>
            <person name="Earl A.M."/>
            <person name="Gilmore M.S."/>
            <person name="Lebreton F."/>
            <person name="Walker B."/>
            <person name="Young S.K."/>
            <person name="Zeng Q."/>
            <person name="Gargeya S."/>
            <person name="Fitzgerald M."/>
            <person name="Haas B."/>
            <person name="Abouelleil A."/>
            <person name="Alvarado L."/>
            <person name="Arachchi H.M."/>
            <person name="Berlin A.M."/>
            <person name="Chapman S.B."/>
            <person name="Dewar J."/>
            <person name="Goldberg J."/>
            <person name="Griggs A."/>
            <person name="Gujja S."/>
            <person name="Hansen M."/>
            <person name="Howarth C."/>
            <person name="Imamovic A."/>
            <person name="Larimer J."/>
            <person name="McCowan C."/>
            <person name="Murphy C."/>
            <person name="Neiman D."/>
            <person name="Pearson M."/>
            <person name="Priest M."/>
            <person name="Roberts A."/>
            <person name="Saif S."/>
            <person name="Shea T."/>
            <person name="Sisk P."/>
            <person name="Sykes S."/>
            <person name="Wortman J."/>
            <person name="Nusbaum C."/>
            <person name="Birren B."/>
        </authorList>
    </citation>
    <scope>NUCLEOTIDE SEQUENCE [LARGE SCALE GENOMIC DNA]</scope>
    <source>
        <strain evidence="3 4">ATCC BAA-412</strain>
    </source>
</reference>
<evidence type="ECO:0000313" key="3">
    <source>
        <dbReference type="EMBL" id="EOL41984.1"/>
    </source>
</evidence>
<evidence type="ECO:0000259" key="2">
    <source>
        <dbReference type="SMART" id="SM00644"/>
    </source>
</evidence>
<dbReference type="HOGENOM" id="CLU_843960_0_0_9"/>
<feature type="region of interest" description="Disordered" evidence="1">
    <location>
        <begin position="167"/>
        <end position="196"/>
    </location>
</feature>
<feature type="compositionally biased region" description="Polar residues" evidence="1">
    <location>
        <begin position="24"/>
        <end position="35"/>
    </location>
</feature>
<comment type="caution">
    <text evidence="3">The sequence shown here is derived from an EMBL/GenBank/DDBJ whole genome shotgun (WGS) entry which is preliminary data.</text>
</comment>
<dbReference type="eggNOG" id="COG5632">
    <property type="taxonomic scope" value="Bacteria"/>
</dbReference>
<dbReference type="InterPro" id="IPR002502">
    <property type="entry name" value="Amidase_domain"/>
</dbReference>
<dbReference type="Proteomes" id="UP000013785">
    <property type="component" value="Unassembled WGS sequence"/>
</dbReference>
<dbReference type="InterPro" id="IPR036505">
    <property type="entry name" value="Amidase/PGRP_sf"/>
</dbReference>
<feature type="region of interest" description="Disordered" evidence="1">
    <location>
        <begin position="1"/>
        <end position="35"/>
    </location>
</feature>
<keyword evidence="4" id="KW-1185">Reference proteome</keyword>
<sequence length="329" mass="36518">MKIEKQIRKGTPLVGVPPYGQVHAHSTGNPKSTAQNEADYMGRKNIYDGFFTHVVGNGRVIQTAEVGRGAWDVAGDWNKWAYAAVELIESHKTKAEFERDYRLYIELLRELAKQAKIPQKLDAGNMGINTHDYCRTHQPNNKTDHVDPYPYLAKWGISRAQFKKDVENGLSGSSNSNGGGYTSSTPGKNTKPLTNGKVGDTVKIFDALYKDSDGKGRSTKMRGKTGVIKKIANGKGKKYLVETWGWAHPNDLQLVKSGATDTGYQAKKVGQTVKVQSWATTYQTGQKIASFIRGKSYKIKQVKSVNQSKSKRAYLLDGINSWVLEQDVK</sequence>
<evidence type="ECO:0000256" key="1">
    <source>
        <dbReference type="SAM" id="MobiDB-lite"/>
    </source>
</evidence>
<organism evidence="3 4">
    <name type="scientific">Enterococcus phoeniculicola ATCC BAA-412</name>
    <dbReference type="NCBI Taxonomy" id="1158610"/>
    <lineage>
        <taxon>Bacteria</taxon>
        <taxon>Bacillati</taxon>
        <taxon>Bacillota</taxon>
        <taxon>Bacilli</taxon>
        <taxon>Lactobacillales</taxon>
        <taxon>Enterococcaceae</taxon>
        <taxon>Enterococcus</taxon>
    </lineage>
</organism>
<dbReference type="AlphaFoldDB" id="R3TKQ7"/>
<dbReference type="PATRIC" id="fig|1158610.3.peg.2308"/>
<dbReference type="Pfam" id="PF01510">
    <property type="entry name" value="Amidase_2"/>
    <property type="match status" value="1"/>
</dbReference>
<feature type="compositionally biased region" description="Low complexity" evidence="1">
    <location>
        <begin position="168"/>
        <end position="187"/>
    </location>
</feature>
<dbReference type="EMBL" id="AJAT01000017">
    <property type="protein sequence ID" value="EOL41984.1"/>
    <property type="molecule type" value="Genomic_DNA"/>
</dbReference>
<gene>
    <name evidence="3" type="ORF">UC3_02332</name>
</gene>
<protein>
    <recommendedName>
        <fullName evidence="2">N-acetylmuramoyl-L-alanine amidase domain-containing protein</fullName>
    </recommendedName>
</protein>
<dbReference type="STRING" id="154621.RV11_GL003519"/>